<dbReference type="AlphaFoldDB" id="A0A918XKY5"/>
<proteinExistence type="predicted"/>
<dbReference type="GO" id="GO:0042910">
    <property type="term" value="F:xenobiotic transmembrane transporter activity"/>
    <property type="evidence" value="ECO:0007669"/>
    <property type="project" value="TreeGrafter"/>
</dbReference>
<dbReference type="EMBL" id="BMYM01000002">
    <property type="protein sequence ID" value="GHD36664.1"/>
    <property type="molecule type" value="Genomic_DNA"/>
</dbReference>
<dbReference type="Gene3D" id="3.30.2090.10">
    <property type="entry name" value="Multidrug efflux transporter AcrB TolC docking domain, DN and DC subdomains"/>
    <property type="match status" value="2"/>
</dbReference>
<feature type="transmembrane region" description="Helical" evidence="1">
    <location>
        <begin position="382"/>
        <end position="407"/>
    </location>
</feature>
<dbReference type="GO" id="GO:0005886">
    <property type="term" value="C:plasma membrane"/>
    <property type="evidence" value="ECO:0007669"/>
    <property type="project" value="TreeGrafter"/>
</dbReference>
<accession>A0A918XKY5</accession>
<dbReference type="Gene3D" id="3.30.70.1320">
    <property type="entry name" value="Multidrug efflux transporter AcrB pore domain like"/>
    <property type="match status" value="1"/>
</dbReference>
<evidence type="ECO:0000313" key="2">
    <source>
        <dbReference type="EMBL" id="GHD36664.1"/>
    </source>
</evidence>
<dbReference type="RefSeq" id="WP_189478146.1">
    <property type="nucleotide sequence ID" value="NZ_BMYM01000002.1"/>
</dbReference>
<dbReference type="Gene3D" id="3.30.70.1440">
    <property type="entry name" value="Multidrug efflux transporter AcrB pore domain"/>
    <property type="match status" value="1"/>
</dbReference>
<name>A0A918XKY5_9GAMM</name>
<comment type="caution">
    <text evidence="2">The sequence shown here is derived from an EMBL/GenBank/DDBJ whole genome shotgun (WGS) entry which is preliminary data.</text>
</comment>
<keyword evidence="1" id="KW-1133">Transmembrane helix</keyword>
<organism evidence="2 3">
    <name type="scientific">Parahalioglobus pacificus</name>
    <dbReference type="NCBI Taxonomy" id="930806"/>
    <lineage>
        <taxon>Bacteria</taxon>
        <taxon>Pseudomonadati</taxon>
        <taxon>Pseudomonadota</taxon>
        <taxon>Gammaproteobacteria</taxon>
        <taxon>Cellvibrionales</taxon>
        <taxon>Halieaceae</taxon>
        <taxon>Parahalioglobus</taxon>
    </lineage>
</organism>
<evidence type="ECO:0000313" key="3">
    <source>
        <dbReference type="Proteomes" id="UP000644693"/>
    </source>
</evidence>
<feature type="transmembrane region" description="Helical" evidence="1">
    <location>
        <begin position="331"/>
        <end position="350"/>
    </location>
</feature>
<dbReference type="Gene3D" id="3.30.70.1430">
    <property type="entry name" value="Multidrug efflux transporter AcrB pore domain"/>
    <property type="match status" value="2"/>
</dbReference>
<dbReference type="InterPro" id="IPR027463">
    <property type="entry name" value="AcrB_DN_DC_subdom"/>
</dbReference>
<dbReference type="InterPro" id="IPR001036">
    <property type="entry name" value="Acrflvin-R"/>
</dbReference>
<dbReference type="PANTHER" id="PTHR32063:SF33">
    <property type="entry name" value="RND SUPERFAMILY EFFLUX PUMP PERMEASE COMPONENT"/>
    <property type="match status" value="1"/>
</dbReference>
<dbReference type="PANTHER" id="PTHR32063">
    <property type="match status" value="1"/>
</dbReference>
<feature type="transmembrane region" description="Helical" evidence="1">
    <location>
        <begin position="357"/>
        <end position="376"/>
    </location>
</feature>
<dbReference type="Gene3D" id="1.20.1640.10">
    <property type="entry name" value="Multidrug efflux transporter AcrB transmembrane domain"/>
    <property type="match status" value="2"/>
</dbReference>
<dbReference type="Proteomes" id="UP000644693">
    <property type="component" value="Unassembled WGS sequence"/>
</dbReference>
<protein>
    <submittedName>
        <fullName evidence="2">Acriflavin resistance protein</fullName>
    </submittedName>
</protein>
<feature type="transmembrane region" description="Helical" evidence="1">
    <location>
        <begin position="990"/>
        <end position="1016"/>
    </location>
</feature>
<dbReference type="Pfam" id="PF00873">
    <property type="entry name" value="ACR_tran"/>
    <property type="match status" value="1"/>
</dbReference>
<feature type="transmembrane region" description="Helical" evidence="1">
    <location>
        <begin position="961"/>
        <end position="978"/>
    </location>
</feature>
<keyword evidence="1" id="KW-0812">Transmembrane</keyword>
<dbReference type="SUPFAM" id="SSF82866">
    <property type="entry name" value="Multidrug efflux transporter AcrB transmembrane domain"/>
    <property type="match status" value="2"/>
</dbReference>
<feature type="transmembrane region" description="Helical" evidence="1">
    <location>
        <begin position="453"/>
        <end position="478"/>
    </location>
</feature>
<feature type="transmembrane region" description="Helical" evidence="1">
    <location>
        <begin position="427"/>
        <end position="447"/>
    </location>
</feature>
<feature type="transmembrane region" description="Helical" evidence="1">
    <location>
        <begin position="887"/>
        <end position="907"/>
    </location>
</feature>
<keyword evidence="3" id="KW-1185">Reference proteome</keyword>
<keyword evidence="1" id="KW-0472">Membrane</keyword>
<reference evidence="2" key="2">
    <citation type="submission" date="2020-09" db="EMBL/GenBank/DDBJ databases">
        <authorList>
            <person name="Sun Q."/>
            <person name="Kim S."/>
        </authorList>
    </citation>
    <scope>NUCLEOTIDE SEQUENCE</scope>
    <source>
        <strain evidence="2">KCTC 23430</strain>
    </source>
</reference>
<gene>
    <name evidence="2" type="ORF">GCM10007053_25330</name>
</gene>
<dbReference type="PRINTS" id="PR00702">
    <property type="entry name" value="ACRIFLAVINRP"/>
</dbReference>
<feature type="transmembrane region" description="Helical" evidence="1">
    <location>
        <begin position="913"/>
        <end position="933"/>
    </location>
</feature>
<reference evidence="2" key="1">
    <citation type="journal article" date="2014" name="Int. J. Syst. Evol. Microbiol.">
        <title>Complete genome sequence of Corynebacterium casei LMG S-19264T (=DSM 44701T), isolated from a smear-ripened cheese.</title>
        <authorList>
            <consortium name="US DOE Joint Genome Institute (JGI-PGF)"/>
            <person name="Walter F."/>
            <person name="Albersmeier A."/>
            <person name="Kalinowski J."/>
            <person name="Ruckert C."/>
        </authorList>
    </citation>
    <scope>NUCLEOTIDE SEQUENCE</scope>
    <source>
        <strain evidence="2">KCTC 23430</strain>
    </source>
</reference>
<dbReference type="SUPFAM" id="SSF82693">
    <property type="entry name" value="Multidrug efflux transporter AcrB pore domain, PN1, PN2, PC1 and PC2 subdomains"/>
    <property type="match status" value="2"/>
</dbReference>
<feature type="transmembrane region" description="Helical" evidence="1">
    <location>
        <begin position="861"/>
        <end position="880"/>
    </location>
</feature>
<feature type="transmembrane region" description="Helical" evidence="1">
    <location>
        <begin position="528"/>
        <end position="552"/>
    </location>
</feature>
<dbReference type="SUPFAM" id="SSF82714">
    <property type="entry name" value="Multidrug efflux transporter AcrB TolC docking domain, DN and DC subdomains"/>
    <property type="match status" value="2"/>
</dbReference>
<sequence>MGGPVRWFIDNPIAANLLMVFLLIGGFLGVPALNKQFFPEFEINRVSITLAYPGAGPREVEEQINVRIEEAIHDLSGIKEIRSTARQNAGTVVVEAETDYDMQRLTAEIKTRVDAINTFPVDAERPVVTEIAYRHMMAVVSLAGNLGERELKALGEQLRDDLANQPYVSVVEIASPRPYEVSVEVSEFTLRRFGLTFSDVVAAIQGASLNLPAGAIKAEGGDIQLQTRGQAYNRYDFERIPLLTNRDGTQVLLGDVAVIVDGFEDKDVRTRFNDKPSHNLYVFVTSDPDTLKTSVRVNAWVEQAQKRLPAGVELAVWQDSSIPFKGRVETLLKNGIGGLVLVFLVLVLFLRPKLAMWVCTGIIVAFMGTLFFLQYTGVSLNMISLFAFLLVLGIVVDDAIIVGESVYARQTAGESGAKGALSGTRGVIKPVMFAVISTMIFFVPMLFMPGEMANAAAAIPIVVILALTFSLVECLLILPPHLAHMAPSRPSRFAALRKLEQLRERCASSMSYLAKDVYRPLLERCLRANMLVAAVFLVALMISLAFYAGGWLRTGFFPSINADNVSAEIELPEGGSFEETLRILRQVESAAVVLKAEYNSNPALNLFGPPIGHIDSQAEDNIIDVRVQSESDLVDTAELAARWEELMGEVAPVKKMQLDYTVNERGKPIRLVLASPSLEDLRNVALELRAALASYPGVYNINDTLDSPREEIVLDLKPAAENLGVTLAELARQVRQAFFGAEAQRIPRTKEDVRVMVRYPEQERLSVENLSEMRVRTPAGEVPFDTVAEIRYAPSYMEIERLNRKRTLEVSADVAEGTSNPRQVVNEIVRTRMPEWQEQYPGLSMALDGELQEESEFMSAMLRYMGLSMLVIYALMAIPFRSYWQPILVLTAVPFGIMGAIFGHMMLSWEVSMFSLMGVIACAGVVVNDNLVLIDRINQLRAAGHSLVDALLQGGQDRFRPIILTSLTTFIGLLPIMAETSLQAQFLIPMVISLAFGVLFATGVTLLLVPCLYLLGEQVGTHVLRRRQTLTDAMDGI</sequence>
<feature type="transmembrane region" description="Helical" evidence="1">
    <location>
        <begin position="12"/>
        <end position="33"/>
    </location>
</feature>
<evidence type="ECO:0000256" key="1">
    <source>
        <dbReference type="SAM" id="Phobius"/>
    </source>
</evidence>